<dbReference type="EMBL" id="CP151919">
    <property type="protein sequence ID" value="XAD52911.1"/>
    <property type="molecule type" value="Genomic_DNA"/>
</dbReference>
<evidence type="ECO:0000313" key="2">
    <source>
        <dbReference type="Proteomes" id="UP001453229"/>
    </source>
</evidence>
<proteinExistence type="predicted"/>
<accession>A0ABZ3CP17</accession>
<keyword evidence="2" id="KW-1185">Reference proteome</keyword>
<sequence>MMTIVSFETSAVVEAASAAKTCAAAPHPADISNVPSNTLSPFIRMIRLSPIFSSLFFNLASPRPAPTGRERLAAHYCKQYANATTNDKHSHMKIDGGITQSSSWCAIFPA</sequence>
<organism evidence="1 2">
    <name type="scientific">Salinicola lusitanus</name>
    <dbReference type="NCBI Taxonomy" id="1949085"/>
    <lineage>
        <taxon>Bacteria</taxon>
        <taxon>Pseudomonadati</taxon>
        <taxon>Pseudomonadota</taxon>
        <taxon>Gammaproteobacteria</taxon>
        <taxon>Oceanospirillales</taxon>
        <taxon>Halomonadaceae</taxon>
        <taxon>Salinicola</taxon>
    </lineage>
</organism>
<protein>
    <submittedName>
        <fullName evidence="1">Uncharacterized protein</fullName>
    </submittedName>
</protein>
<reference evidence="1 2" key="1">
    <citation type="submission" date="2024-04" db="EMBL/GenBank/DDBJ databases">
        <title>Salinicola lusitanus LLJ914,a marine bacterium isolated from the Okinawa Trough.</title>
        <authorList>
            <person name="Li J."/>
        </authorList>
    </citation>
    <scope>NUCLEOTIDE SEQUENCE [LARGE SCALE GENOMIC DNA]</scope>
    <source>
        <strain evidence="1 2">LLJ914</strain>
    </source>
</reference>
<dbReference type="RefSeq" id="WP_342594164.1">
    <property type="nucleotide sequence ID" value="NZ_CP151919.1"/>
</dbReference>
<name>A0ABZ3CP17_9GAMM</name>
<gene>
    <name evidence="1" type="ORF">AAGT95_13780</name>
</gene>
<dbReference type="Proteomes" id="UP001453229">
    <property type="component" value="Chromosome"/>
</dbReference>
<evidence type="ECO:0000313" key="1">
    <source>
        <dbReference type="EMBL" id="XAD52911.1"/>
    </source>
</evidence>